<dbReference type="EMBL" id="CP003899">
    <property type="protein sequence ID" value="AGC63747.1"/>
    <property type="molecule type" value="Genomic_DNA"/>
</dbReference>
<evidence type="ECO:0000256" key="6">
    <source>
        <dbReference type="RuleBase" id="RU362125"/>
    </source>
</evidence>
<evidence type="ECO:0000256" key="1">
    <source>
        <dbReference type="ARBA" id="ARBA00001974"/>
    </source>
</evidence>
<dbReference type="PANTHER" id="PTHR43292">
    <property type="entry name" value="ACYL-COA DEHYDROGENASE"/>
    <property type="match status" value="1"/>
</dbReference>
<organism evidence="11 12">
    <name type="scientific">Mycobacterium liflandii (strain 128FXT)</name>
    <dbReference type="NCBI Taxonomy" id="459424"/>
    <lineage>
        <taxon>Bacteria</taxon>
        <taxon>Bacillati</taxon>
        <taxon>Actinomycetota</taxon>
        <taxon>Actinomycetes</taxon>
        <taxon>Mycobacteriales</taxon>
        <taxon>Mycobacteriaceae</taxon>
        <taxon>Mycobacterium</taxon>
        <taxon>Mycobacterium ulcerans group</taxon>
    </lineage>
</organism>
<dbReference type="InterPro" id="IPR013786">
    <property type="entry name" value="AcylCoA_DH/ox_N"/>
</dbReference>
<dbReference type="Pfam" id="PF02771">
    <property type="entry name" value="Acyl-CoA_dh_N"/>
    <property type="match status" value="1"/>
</dbReference>
<feature type="domain" description="Acyl-CoA oxidase/dehydrogenase middle" evidence="9">
    <location>
        <begin position="125"/>
        <end position="220"/>
    </location>
</feature>
<dbReference type="Gene3D" id="1.10.540.10">
    <property type="entry name" value="Acyl-CoA dehydrogenase/oxidase, N-terminal domain"/>
    <property type="match status" value="1"/>
</dbReference>
<dbReference type="InterPro" id="IPR009075">
    <property type="entry name" value="AcylCo_DH/oxidase_C"/>
</dbReference>
<accession>L7VC25</accession>
<comment type="similarity">
    <text evidence="2 6">Belongs to the acyl-CoA dehydrogenase family.</text>
</comment>
<evidence type="ECO:0000256" key="4">
    <source>
        <dbReference type="ARBA" id="ARBA00022827"/>
    </source>
</evidence>
<comment type="cofactor">
    <cofactor evidence="1 6">
        <name>FAD</name>
        <dbReference type="ChEBI" id="CHEBI:57692"/>
    </cofactor>
</comment>
<dbReference type="Proteomes" id="UP000011157">
    <property type="component" value="Chromosome"/>
</dbReference>
<keyword evidence="12" id="KW-1185">Reference proteome</keyword>
<dbReference type="Gene3D" id="1.20.140.10">
    <property type="entry name" value="Butyryl-CoA Dehydrogenase, subunit A, domain 3"/>
    <property type="match status" value="1"/>
</dbReference>
<feature type="domain" description="Acyl-CoA dehydrogenase/oxidase C-terminal" evidence="8">
    <location>
        <begin position="234"/>
        <end position="346"/>
    </location>
</feature>
<dbReference type="KEGG" id="mli:MULP_04161"/>
<dbReference type="InterPro" id="IPR052161">
    <property type="entry name" value="Mycobact_Acyl-CoA_DH"/>
</dbReference>
<dbReference type="InterPro" id="IPR009100">
    <property type="entry name" value="AcylCoA_DH/oxidase_NM_dom_sf"/>
</dbReference>
<evidence type="ECO:0000313" key="12">
    <source>
        <dbReference type="Proteomes" id="UP000011157"/>
    </source>
</evidence>
<keyword evidence="3 6" id="KW-0285">Flavoprotein</keyword>
<dbReference type="SUPFAM" id="SSF47203">
    <property type="entry name" value="Acyl-CoA dehydrogenase C-terminal domain-like"/>
    <property type="match status" value="1"/>
</dbReference>
<keyword evidence="5 6" id="KW-0560">Oxidoreductase</keyword>
<keyword evidence="4 6" id="KW-0274">FAD</keyword>
<feature type="domain" description="Acyl-CoA dehydrogenase/oxidase N-terminal" evidence="10">
    <location>
        <begin position="7"/>
        <end position="121"/>
    </location>
</feature>
<dbReference type="Gene3D" id="2.40.110.10">
    <property type="entry name" value="Butyryl-CoA Dehydrogenase, subunit A, domain 2"/>
    <property type="match status" value="1"/>
</dbReference>
<feature type="compositionally biased region" description="Basic residues" evidence="7">
    <location>
        <begin position="416"/>
        <end position="435"/>
    </location>
</feature>
<evidence type="ECO:0000256" key="5">
    <source>
        <dbReference type="ARBA" id="ARBA00023002"/>
    </source>
</evidence>
<reference evidence="11 12" key="1">
    <citation type="journal article" date="2013" name="J. Bacteriol.">
        <title>Complete Genome Sequence of the Frog Pathogen Mycobacterium ulcerans Ecovar Liflandii.</title>
        <authorList>
            <person name="Tobias N.J."/>
            <person name="Doig K.D."/>
            <person name="Medema M.H."/>
            <person name="Chen H."/>
            <person name="Haring V."/>
            <person name="Moore R."/>
            <person name="Seemann T."/>
            <person name="Stinear T.P."/>
        </authorList>
    </citation>
    <scope>NUCLEOTIDE SEQUENCE [LARGE SCALE GENOMIC DNA]</scope>
    <source>
        <strain evidence="11 12">128FXT</strain>
    </source>
</reference>
<evidence type="ECO:0000256" key="2">
    <source>
        <dbReference type="ARBA" id="ARBA00009347"/>
    </source>
</evidence>
<dbReference type="EC" id="1.3.99.-" evidence="11"/>
<evidence type="ECO:0000259" key="9">
    <source>
        <dbReference type="Pfam" id="PF02770"/>
    </source>
</evidence>
<dbReference type="SUPFAM" id="SSF56645">
    <property type="entry name" value="Acyl-CoA dehydrogenase NM domain-like"/>
    <property type="match status" value="1"/>
</dbReference>
<dbReference type="GO" id="GO:0016627">
    <property type="term" value="F:oxidoreductase activity, acting on the CH-CH group of donors"/>
    <property type="evidence" value="ECO:0007669"/>
    <property type="project" value="InterPro"/>
</dbReference>
<name>L7VC25_MYCL1</name>
<dbReference type="InterPro" id="IPR036250">
    <property type="entry name" value="AcylCo_DH-like_C"/>
</dbReference>
<dbReference type="GO" id="GO:0005886">
    <property type="term" value="C:plasma membrane"/>
    <property type="evidence" value="ECO:0007669"/>
    <property type="project" value="TreeGrafter"/>
</dbReference>
<evidence type="ECO:0000256" key="3">
    <source>
        <dbReference type="ARBA" id="ARBA00022630"/>
    </source>
</evidence>
<evidence type="ECO:0000313" key="11">
    <source>
        <dbReference type="EMBL" id="AGC63747.1"/>
    </source>
</evidence>
<dbReference type="InterPro" id="IPR037069">
    <property type="entry name" value="AcylCoA_DH/ox_N_sf"/>
</dbReference>
<gene>
    <name evidence="11" type="primary">fadE17_2</name>
    <name evidence="11" type="ordered locus">MULP_04161</name>
</gene>
<dbReference type="HOGENOM" id="CLU_018204_9_0_11"/>
<dbReference type="InterPro" id="IPR046373">
    <property type="entry name" value="Acyl-CoA_Oxase/DH_mid-dom_sf"/>
</dbReference>
<dbReference type="AlphaFoldDB" id="L7VC25"/>
<dbReference type="PATRIC" id="fig|459424.11.peg.4284"/>
<dbReference type="PANTHER" id="PTHR43292:SF3">
    <property type="entry name" value="ACYL-COA DEHYDROGENASE FADE29"/>
    <property type="match status" value="1"/>
</dbReference>
<evidence type="ECO:0000259" key="10">
    <source>
        <dbReference type="Pfam" id="PF02771"/>
    </source>
</evidence>
<evidence type="ECO:0000259" key="8">
    <source>
        <dbReference type="Pfam" id="PF00441"/>
    </source>
</evidence>
<dbReference type="InterPro" id="IPR006091">
    <property type="entry name" value="Acyl-CoA_Oxase/DH_mid-dom"/>
</dbReference>
<sequence>MDYDLGDDARQLRDRLRRLISEHIPDDFLGACTTDPQDLATTESFCKLLAAEDLLALSWPEEHGGGGGSIWQQTVLREEMWARHEPRGPQYMGINWVGPAIMRYGTPAQKTQHLSAIAAGEVVWCQGFSEPEAGTDLASLRTRAVPEAPDGPGWRITGQKVWTSYAQMASWCVLAACTHPDAPKPKRLTLFLLPMDRPGFTVRPIPSMLGPHHLNEMFLDEVPASPSDVLGEPGDGWRVMREALAFERVGIARYARCESLLDRMRTELGDDWARLPESIRVRWVRALADLRVARLLAYRAVALRDDPTAGAAASAARIVTTTCDQQVAELLLDVLGPAALDSGATAPLHGAIEDHWRYAQPPSHPAPLRCNECSLHVMSWENTGEYRTAARCYRLCPRRGQAPGAGGWATSGAKSRDRRRRPPRGPCRPRRPWRI</sequence>
<dbReference type="GO" id="GO:0050660">
    <property type="term" value="F:flavin adenine dinucleotide binding"/>
    <property type="evidence" value="ECO:0007669"/>
    <property type="project" value="InterPro"/>
</dbReference>
<feature type="region of interest" description="Disordered" evidence="7">
    <location>
        <begin position="401"/>
        <end position="435"/>
    </location>
</feature>
<evidence type="ECO:0000256" key="7">
    <source>
        <dbReference type="SAM" id="MobiDB-lite"/>
    </source>
</evidence>
<dbReference type="Pfam" id="PF02770">
    <property type="entry name" value="Acyl-CoA_dh_M"/>
    <property type="match status" value="1"/>
</dbReference>
<dbReference type="Pfam" id="PF00441">
    <property type="entry name" value="Acyl-CoA_dh_1"/>
    <property type="match status" value="1"/>
</dbReference>
<proteinExistence type="inferred from homology"/>
<protein>
    <submittedName>
        <fullName evidence="11">Acyl-CoA dehydrogenase FadE17_2</fullName>
        <ecNumber evidence="11">1.3.99.-</ecNumber>
    </submittedName>
</protein>